<sequence length="385" mass="44125">MAPTARYKSVWSRIGVLARDKAKTVNGFDAYFFKVCELVGHKLIGLPNYEHMSEDEKACWAEKHIWQFAFPEPNPFDGFPGDVTLLAGPLMKDLTMAEPNIREMMKDIEERKTTENLTEWQADNRRSEDRWLHKQLVQDGPVKFALFMEKIRLQRLQGDIEWVQNVKYMKTKIDGRPRFGVKLQELDGLKEAFFGPPGSLADVESALGIKFANTKAPDGHLVWATLEGAACLSATTDLDWEVAHLEDMLECAHEVLLFWKWCIELDHERGTTLMTLKQAYDLLMKEGSKLKALWMKDTGAIFEQTSLTPIQYLPLAKARVPALADASSQDQQCKEDSVKIDELVKIFQRRVGEGYDQTDKEFIRLVKENAAFGIDKLLRPKYYTK</sequence>
<proteinExistence type="predicted"/>
<dbReference type="AlphaFoldDB" id="A0A1L7WPH8"/>
<evidence type="ECO:0000313" key="1">
    <source>
        <dbReference type="EMBL" id="CZR54641.1"/>
    </source>
</evidence>
<gene>
    <name evidence="1" type="ORF">PAC_04525</name>
</gene>
<keyword evidence="2" id="KW-1185">Reference proteome</keyword>
<reference evidence="1 2" key="1">
    <citation type="submission" date="2016-03" db="EMBL/GenBank/DDBJ databases">
        <authorList>
            <person name="Ploux O."/>
        </authorList>
    </citation>
    <scope>NUCLEOTIDE SEQUENCE [LARGE SCALE GENOMIC DNA]</scope>
    <source>
        <strain evidence="1 2">UAMH 11012</strain>
    </source>
</reference>
<dbReference type="EMBL" id="FJOG01000005">
    <property type="protein sequence ID" value="CZR54641.1"/>
    <property type="molecule type" value="Genomic_DNA"/>
</dbReference>
<protein>
    <submittedName>
        <fullName evidence="1">Uncharacterized protein</fullName>
    </submittedName>
</protein>
<dbReference type="Proteomes" id="UP000184330">
    <property type="component" value="Unassembled WGS sequence"/>
</dbReference>
<accession>A0A1L7WPH8</accession>
<evidence type="ECO:0000313" key="2">
    <source>
        <dbReference type="Proteomes" id="UP000184330"/>
    </source>
</evidence>
<dbReference type="OrthoDB" id="3554075at2759"/>
<organism evidence="1 2">
    <name type="scientific">Phialocephala subalpina</name>
    <dbReference type="NCBI Taxonomy" id="576137"/>
    <lineage>
        <taxon>Eukaryota</taxon>
        <taxon>Fungi</taxon>
        <taxon>Dikarya</taxon>
        <taxon>Ascomycota</taxon>
        <taxon>Pezizomycotina</taxon>
        <taxon>Leotiomycetes</taxon>
        <taxon>Helotiales</taxon>
        <taxon>Mollisiaceae</taxon>
        <taxon>Phialocephala</taxon>
        <taxon>Phialocephala fortinii species complex</taxon>
    </lineage>
</organism>
<name>A0A1L7WPH8_9HELO</name>